<feature type="domain" description="C2H2-type" evidence="12">
    <location>
        <begin position="357"/>
        <end position="384"/>
    </location>
</feature>
<dbReference type="Pfam" id="PF00096">
    <property type="entry name" value="zf-C2H2"/>
    <property type="match status" value="6"/>
</dbReference>
<dbReference type="GO" id="GO:0032502">
    <property type="term" value="P:developmental process"/>
    <property type="evidence" value="ECO:0007669"/>
    <property type="project" value="UniProtKB-ARBA"/>
</dbReference>
<dbReference type="InterPro" id="IPR013087">
    <property type="entry name" value="Znf_C2H2_type"/>
</dbReference>
<protein>
    <recommendedName>
        <fullName evidence="12">C2H2-type domain-containing protein</fullName>
    </recommendedName>
</protein>
<dbReference type="OMA" id="ICQECGM"/>
<comment type="subcellular location">
    <subcellularLocation>
        <location evidence="1">Nucleus</location>
    </subcellularLocation>
</comment>
<evidence type="ECO:0000256" key="3">
    <source>
        <dbReference type="ARBA" id="ARBA00022723"/>
    </source>
</evidence>
<dbReference type="SMART" id="SM00355">
    <property type="entry name" value="ZnF_C2H2"/>
    <property type="match status" value="6"/>
</dbReference>
<sequence>MDMEVNLGSVNDISSIGDGAGDFKYVSEWMYEKDCLQLEAEEDKSQPPSPKYSCDGPSDQQDLPVELHCEEEENNNIYCQQHDSTPAGVFITSSTNFDLQCEDEDQELHASEHAKGTQERINEDCEDTKIIDSYGQKELAPTSESVMLYYHKDCGDFFHDLSKLQEHQQYDVAECSYQCPICGKEFFHTANLRMHRLVHLSDRPYNCPECDKGFTHKVDLWRHLRNVHKIEHSKTLTNEPSVTSSSVNQNQSSKCTVSQVRSGEPDRNQPKPYLCPICGKGFRTSNLLSKHKVIHRQDKPYECQECGKAFVQMLRLRRHQKIHTGERPFHCEECGRTFTRLTSLHRHQRIHTGEKPYSCEYCAQDFTESGSLRRHERIHQMKTS</sequence>
<evidence type="ECO:0000256" key="4">
    <source>
        <dbReference type="ARBA" id="ARBA00022737"/>
    </source>
</evidence>
<dbReference type="AlphaFoldDB" id="A0A8D0BXE2"/>
<feature type="domain" description="C2H2-type" evidence="12">
    <location>
        <begin position="329"/>
        <end position="356"/>
    </location>
</feature>
<keyword evidence="5 10" id="KW-0863">Zinc-finger</keyword>
<keyword evidence="3" id="KW-0479">Metal-binding</keyword>
<name>A0A8D0BXE2_SALMN</name>
<keyword evidence="8" id="KW-0804">Transcription</keyword>
<feature type="domain" description="C2H2-type" evidence="12">
    <location>
        <begin position="177"/>
        <end position="204"/>
    </location>
</feature>
<feature type="domain" description="C2H2-type" evidence="12">
    <location>
        <begin position="273"/>
        <end position="300"/>
    </location>
</feature>
<dbReference type="FunFam" id="3.30.160.60:FF:000733">
    <property type="entry name" value="Zinc finger protein 236 variant"/>
    <property type="match status" value="1"/>
</dbReference>
<dbReference type="GO" id="GO:0008270">
    <property type="term" value="F:zinc ion binding"/>
    <property type="evidence" value="ECO:0007669"/>
    <property type="project" value="UniProtKB-KW"/>
</dbReference>
<dbReference type="Proteomes" id="UP000694421">
    <property type="component" value="Unplaced"/>
</dbReference>
<evidence type="ECO:0000256" key="5">
    <source>
        <dbReference type="ARBA" id="ARBA00022771"/>
    </source>
</evidence>
<feature type="domain" description="C2H2-type" evidence="12">
    <location>
        <begin position="301"/>
        <end position="328"/>
    </location>
</feature>
<evidence type="ECO:0000256" key="2">
    <source>
        <dbReference type="ARBA" id="ARBA00006991"/>
    </source>
</evidence>
<dbReference type="GeneTree" id="ENSGT00940000167129"/>
<dbReference type="InterPro" id="IPR036236">
    <property type="entry name" value="Znf_C2H2_sf"/>
</dbReference>
<keyword evidence="14" id="KW-1185">Reference proteome</keyword>
<evidence type="ECO:0000256" key="9">
    <source>
        <dbReference type="ARBA" id="ARBA00023242"/>
    </source>
</evidence>
<dbReference type="InterPro" id="IPR050636">
    <property type="entry name" value="C2H2-ZF_domain-containing"/>
</dbReference>
<evidence type="ECO:0000313" key="14">
    <source>
        <dbReference type="Proteomes" id="UP000694421"/>
    </source>
</evidence>
<dbReference type="Ensembl" id="ENSSMRT00000016911.1">
    <property type="protein sequence ID" value="ENSSMRP00000014517.1"/>
    <property type="gene ID" value="ENSSMRG00000011306.1"/>
</dbReference>
<evidence type="ECO:0000256" key="7">
    <source>
        <dbReference type="ARBA" id="ARBA00023015"/>
    </source>
</evidence>
<comment type="similarity">
    <text evidence="2">Belongs to the krueppel C2H2-type zinc-finger protein family.</text>
</comment>
<proteinExistence type="inferred from homology"/>
<organism evidence="13 14">
    <name type="scientific">Salvator merianae</name>
    <name type="common">Argentine black and white tegu</name>
    <name type="synonym">Tupinambis merianae</name>
    <dbReference type="NCBI Taxonomy" id="96440"/>
    <lineage>
        <taxon>Eukaryota</taxon>
        <taxon>Metazoa</taxon>
        <taxon>Chordata</taxon>
        <taxon>Craniata</taxon>
        <taxon>Vertebrata</taxon>
        <taxon>Euteleostomi</taxon>
        <taxon>Lepidosauria</taxon>
        <taxon>Squamata</taxon>
        <taxon>Bifurcata</taxon>
        <taxon>Unidentata</taxon>
        <taxon>Episquamata</taxon>
        <taxon>Laterata</taxon>
        <taxon>Teiioidea</taxon>
        <taxon>Teiidae</taxon>
        <taxon>Salvator</taxon>
    </lineage>
</organism>
<dbReference type="PROSITE" id="PS00028">
    <property type="entry name" value="ZINC_FINGER_C2H2_1"/>
    <property type="match status" value="6"/>
</dbReference>
<keyword evidence="4" id="KW-0677">Repeat</keyword>
<reference evidence="13" key="1">
    <citation type="submission" date="2025-08" db="UniProtKB">
        <authorList>
            <consortium name="Ensembl"/>
        </authorList>
    </citation>
    <scope>IDENTIFICATION</scope>
</reference>
<keyword evidence="7" id="KW-0805">Transcription regulation</keyword>
<keyword evidence="9" id="KW-0539">Nucleus</keyword>
<dbReference type="FunFam" id="3.30.160.60:FF:002343">
    <property type="entry name" value="Zinc finger protein 33A"/>
    <property type="match status" value="1"/>
</dbReference>
<reference evidence="13" key="2">
    <citation type="submission" date="2025-09" db="UniProtKB">
        <authorList>
            <consortium name="Ensembl"/>
        </authorList>
    </citation>
    <scope>IDENTIFICATION</scope>
</reference>
<dbReference type="PANTHER" id="PTHR47772:SF15">
    <property type="entry name" value="REDUCED EXPRESSION 2-RELATED"/>
    <property type="match status" value="1"/>
</dbReference>
<dbReference type="PANTHER" id="PTHR47772">
    <property type="entry name" value="ZINC FINGER PROTEIN 200"/>
    <property type="match status" value="1"/>
</dbReference>
<dbReference type="Gene3D" id="3.30.160.60">
    <property type="entry name" value="Classic Zinc Finger"/>
    <property type="match status" value="6"/>
</dbReference>
<dbReference type="FunFam" id="3.30.160.60:FF:002090">
    <property type="entry name" value="Zinc finger protein 473"/>
    <property type="match status" value="1"/>
</dbReference>
<evidence type="ECO:0000313" key="13">
    <source>
        <dbReference type="Ensembl" id="ENSSMRP00000014517.1"/>
    </source>
</evidence>
<evidence type="ECO:0000256" key="10">
    <source>
        <dbReference type="PROSITE-ProRule" id="PRU00042"/>
    </source>
</evidence>
<dbReference type="GO" id="GO:0005634">
    <property type="term" value="C:nucleus"/>
    <property type="evidence" value="ECO:0007669"/>
    <property type="project" value="UniProtKB-SubCell"/>
</dbReference>
<evidence type="ECO:0000256" key="11">
    <source>
        <dbReference type="SAM" id="MobiDB-lite"/>
    </source>
</evidence>
<feature type="domain" description="C2H2-type" evidence="12">
    <location>
        <begin position="205"/>
        <end position="233"/>
    </location>
</feature>
<accession>A0A8D0BXE2</accession>
<dbReference type="FunFam" id="3.30.160.60:FF:000202">
    <property type="entry name" value="Zinc finger protein 574"/>
    <property type="match status" value="1"/>
</dbReference>
<dbReference type="PROSITE" id="PS50157">
    <property type="entry name" value="ZINC_FINGER_C2H2_2"/>
    <property type="match status" value="6"/>
</dbReference>
<keyword evidence="6" id="KW-0862">Zinc</keyword>
<dbReference type="SUPFAM" id="SSF57667">
    <property type="entry name" value="beta-beta-alpha zinc fingers"/>
    <property type="match status" value="4"/>
</dbReference>
<evidence type="ECO:0000256" key="8">
    <source>
        <dbReference type="ARBA" id="ARBA00023163"/>
    </source>
</evidence>
<evidence type="ECO:0000256" key="6">
    <source>
        <dbReference type="ARBA" id="ARBA00022833"/>
    </source>
</evidence>
<evidence type="ECO:0000259" key="12">
    <source>
        <dbReference type="PROSITE" id="PS50157"/>
    </source>
</evidence>
<evidence type="ECO:0000256" key="1">
    <source>
        <dbReference type="ARBA" id="ARBA00004123"/>
    </source>
</evidence>
<feature type="region of interest" description="Disordered" evidence="11">
    <location>
        <begin position="38"/>
        <end position="61"/>
    </location>
</feature>